<protein>
    <submittedName>
        <fullName evidence="1">Uncharacterized protein</fullName>
    </submittedName>
</protein>
<name>A0AAE7V4I8_9CAUD</name>
<evidence type="ECO:0000313" key="2">
    <source>
        <dbReference type="Proteomes" id="UP000827552"/>
    </source>
</evidence>
<reference evidence="1 2" key="1">
    <citation type="submission" date="2021-04" db="EMBL/GenBank/DDBJ databases">
        <authorList>
            <person name="Shkoporov A.N."/>
            <person name="Stockdale S.R."/>
            <person name="Guerin E."/>
            <person name="Ross R.P."/>
            <person name="Hill C."/>
        </authorList>
    </citation>
    <scope>NUCLEOTIDE SEQUENCE [LARGE SCALE GENOMIC DNA]</scope>
    <source>
        <strain evidence="2">cr44_1</strain>
    </source>
</reference>
<dbReference type="RefSeq" id="YP_010359463.1">
    <property type="nucleotide sequence ID" value="NC_062773.1"/>
</dbReference>
<sequence>MIEQINQLKQGSIISESSHYIVNRVSGSNAWLTHFESGEEVQIGMSYLKNYTNSADLFETTVKVTKEDKKDGTLGIRSIWENIHSGQVFTVCFKKQDKPKSKKKLQEEIDAIVEQFSNSIDTVKNNKKGVANAAKNLITELVNSPVLPYEEGEDRVLRGYKIQFESRDGRYDCVDMDITKTDKESGIRPVNILTIKWLIFNGVKYIVE</sequence>
<accession>A0AAE7V4I8</accession>
<dbReference type="KEGG" id="vg:75691727"/>
<dbReference type="GeneID" id="75691727"/>
<organism evidence="1 2">
    <name type="scientific">uncultured phage cr44_1</name>
    <dbReference type="NCBI Taxonomy" id="2986405"/>
    <lineage>
        <taxon>Viruses</taxon>
        <taxon>Duplodnaviria</taxon>
        <taxon>Heunggongvirae</taxon>
        <taxon>Uroviricota</taxon>
        <taxon>Caudoviricetes</taxon>
        <taxon>Crassvirales</taxon>
        <taxon>Steigviridae</taxon>
        <taxon>Asinivirinae</taxon>
        <taxon>Kahnovirus</taxon>
        <taxon>Kahnovirus copri</taxon>
    </lineage>
</organism>
<proteinExistence type="predicted"/>
<keyword evidence="2" id="KW-1185">Reference proteome</keyword>
<gene>
    <name evidence="1" type="primary">gp_20435</name>
</gene>
<dbReference type="EMBL" id="MZ130483">
    <property type="protein sequence ID" value="QWM89891.1"/>
    <property type="molecule type" value="Genomic_DNA"/>
</dbReference>
<evidence type="ECO:0000313" key="1">
    <source>
        <dbReference type="EMBL" id="QWM89891.1"/>
    </source>
</evidence>
<dbReference type="Proteomes" id="UP000827552">
    <property type="component" value="Segment"/>
</dbReference>